<reference evidence="3" key="1">
    <citation type="journal article" date="2019" name="Int. J. Syst. Evol. Microbiol.">
        <title>The Global Catalogue of Microorganisms (GCM) 10K type strain sequencing project: providing services to taxonomists for standard genome sequencing and annotation.</title>
        <authorList>
            <consortium name="The Broad Institute Genomics Platform"/>
            <consortium name="The Broad Institute Genome Sequencing Center for Infectious Disease"/>
            <person name="Wu L."/>
            <person name="Ma J."/>
        </authorList>
    </citation>
    <scope>NUCLEOTIDE SEQUENCE [LARGE SCALE GENOMIC DNA]</scope>
    <source>
        <strain evidence="3">CCM 8980</strain>
    </source>
</reference>
<evidence type="ECO:0000313" key="2">
    <source>
        <dbReference type="EMBL" id="MFD1429590.1"/>
    </source>
</evidence>
<dbReference type="PANTHER" id="PTHR37305">
    <property type="entry name" value="INTEGRAL MEMBRANE PROTEIN-RELATED"/>
    <property type="match status" value="1"/>
</dbReference>
<feature type="transmembrane region" description="Helical" evidence="1">
    <location>
        <begin position="234"/>
        <end position="253"/>
    </location>
</feature>
<proteinExistence type="predicted"/>
<keyword evidence="3" id="KW-1185">Reference proteome</keyword>
<keyword evidence="1" id="KW-1133">Transmembrane helix</keyword>
<sequence length="258" mass="28251">MKTLIGQELYKLAHRKGTWVGLGVVVLFQIAWALVVAKAAELMSVPDSMIGNYGGNSLLIFVMIASTAGIISSEFQYGTIKQLLYRQYYRSQVFVSKVCALLIQALVLKAVAIVVGFGMTLVTPALNAKVDLMGTYEKQPFMNAYWLAQAGNLLTMLLILSFVLLVSTILKTNAAAIAAGFIGYLVAYVASVTLLAAIAQWHWVKWNPLTFMLTETQILSPSYAKATLLSTPQMLTGSVVYTLLFGVLAYLSFRRRSV</sequence>
<feature type="transmembrane region" description="Helical" evidence="1">
    <location>
        <begin position="146"/>
        <end position="170"/>
    </location>
</feature>
<evidence type="ECO:0000256" key="1">
    <source>
        <dbReference type="SAM" id="Phobius"/>
    </source>
</evidence>
<evidence type="ECO:0000313" key="3">
    <source>
        <dbReference type="Proteomes" id="UP001597196"/>
    </source>
</evidence>
<feature type="transmembrane region" description="Helical" evidence="1">
    <location>
        <begin position="20"/>
        <end position="37"/>
    </location>
</feature>
<feature type="transmembrane region" description="Helical" evidence="1">
    <location>
        <begin position="182"/>
        <end position="203"/>
    </location>
</feature>
<dbReference type="Proteomes" id="UP001597196">
    <property type="component" value="Unassembled WGS sequence"/>
</dbReference>
<accession>A0ABW4CIZ2</accession>
<dbReference type="PANTHER" id="PTHR37305:SF1">
    <property type="entry name" value="MEMBRANE PROTEIN"/>
    <property type="match status" value="1"/>
</dbReference>
<gene>
    <name evidence="2" type="ORF">ACFQ4P_04935</name>
</gene>
<protein>
    <submittedName>
        <fullName evidence="2">ABC transporter permease</fullName>
    </submittedName>
</protein>
<dbReference type="RefSeq" id="WP_203626778.1">
    <property type="nucleotide sequence ID" value="NZ_BOLQ01000008.1"/>
</dbReference>
<dbReference type="EMBL" id="JBHTOC010000006">
    <property type="protein sequence ID" value="MFD1429590.1"/>
    <property type="molecule type" value="Genomic_DNA"/>
</dbReference>
<organism evidence="2 3">
    <name type="scientific">Lacticaseibacillus mingshuiensis</name>
    <dbReference type="NCBI Taxonomy" id="2799574"/>
    <lineage>
        <taxon>Bacteria</taxon>
        <taxon>Bacillati</taxon>
        <taxon>Bacillota</taxon>
        <taxon>Bacilli</taxon>
        <taxon>Lactobacillales</taxon>
        <taxon>Lactobacillaceae</taxon>
        <taxon>Lacticaseibacillus</taxon>
    </lineage>
</organism>
<dbReference type="Pfam" id="PF12730">
    <property type="entry name" value="ABC2_membrane_4"/>
    <property type="match status" value="1"/>
</dbReference>
<keyword evidence="1" id="KW-0812">Transmembrane</keyword>
<comment type="caution">
    <text evidence="2">The sequence shown here is derived from an EMBL/GenBank/DDBJ whole genome shotgun (WGS) entry which is preliminary data.</text>
</comment>
<name>A0ABW4CIZ2_9LACO</name>
<feature type="transmembrane region" description="Helical" evidence="1">
    <location>
        <begin position="98"/>
        <end position="126"/>
    </location>
</feature>
<keyword evidence="1" id="KW-0472">Membrane</keyword>
<feature type="transmembrane region" description="Helical" evidence="1">
    <location>
        <begin position="57"/>
        <end position="77"/>
    </location>
</feature>